<sequence>MLQPVAKQESESTMPPYGTDYWFMTPVSNPDNTAQELPLSLAVMDVRSNCCSTTQLGARHHKSSVLDGLQRRLWHRVVVSSSESERCELLYMSEQRVVFCKFSGSMPGTSRVSGRSTLK</sequence>
<evidence type="ECO:0000313" key="2">
    <source>
        <dbReference type="Proteomes" id="UP000652761"/>
    </source>
</evidence>
<organism evidence="1 2">
    <name type="scientific">Colocasia esculenta</name>
    <name type="common">Wild taro</name>
    <name type="synonym">Arum esculentum</name>
    <dbReference type="NCBI Taxonomy" id="4460"/>
    <lineage>
        <taxon>Eukaryota</taxon>
        <taxon>Viridiplantae</taxon>
        <taxon>Streptophyta</taxon>
        <taxon>Embryophyta</taxon>
        <taxon>Tracheophyta</taxon>
        <taxon>Spermatophyta</taxon>
        <taxon>Magnoliopsida</taxon>
        <taxon>Liliopsida</taxon>
        <taxon>Araceae</taxon>
        <taxon>Aroideae</taxon>
        <taxon>Colocasieae</taxon>
        <taxon>Colocasia</taxon>
    </lineage>
</organism>
<name>A0A843VCS1_COLES</name>
<accession>A0A843VCS1</accession>
<comment type="caution">
    <text evidence="1">The sequence shown here is derived from an EMBL/GenBank/DDBJ whole genome shotgun (WGS) entry which is preliminary data.</text>
</comment>
<reference evidence="1" key="1">
    <citation type="submission" date="2017-07" db="EMBL/GenBank/DDBJ databases">
        <title>Taro Niue Genome Assembly and Annotation.</title>
        <authorList>
            <person name="Atibalentja N."/>
            <person name="Keating K."/>
            <person name="Fields C.J."/>
        </authorList>
    </citation>
    <scope>NUCLEOTIDE SEQUENCE</scope>
    <source>
        <strain evidence="1">Niue_2</strain>
        <tissue evidence="1">Leaf</tissue>
    </source>
</reference>
<dbReference type="AlphaFoldDB" id="A0A843VCS1"/>
<gene>
    <name evidence="1" type="ORF">Taro_024118</name>
</gene>
<evidence type="ECO:0000313" key="1">
    <source>
        <dbReference type="EMBL" id="MQL91500.1"/>
    </source>
</evidence>
<dbReference type="Proteomes" id="UP000652761">
    <property type="component" value="Unassembled WGS sequence"/>
</dbReference>
<proteinExistence type="predicted"/>
<protein>
    <submittedName>
        <fullName evidence="1">Uncharacterized protein</fullName>
    </submittedName>
</protein>
<dbReference type="EMBL" id="NMUH01001347">
    <property type="protein sequence ID" value="MQL91500.1"/>
    <property type="molecule type" value="Genomic_DNA"/>
</dbReference>
<keyword evidence="2" id="KW-1185">Reference proteome</keyword>